<evidence type="ECO:0000313" key="2">
    <source>
        <dbReference type="Proteomes" id="UP001059209"/>
    </source>
</evidence>
<proteinExistence type="predicted"/>
<dbReference type="InterPro" id="IPR025667">
    <property type="entry name" value="SprB_repeat"/>
</dbReference>
<keyword evidence="2" id="KW-1185">Reference proteome</keyword>
<protein>
    <submittedName>
        <fullName evidence="1">Gliding motility-associated C-terminal domain-containing protein</fullName>
    </submittedName>
</protein>
<dbReference type="NCBIfam" id="TIGR04131">
    <property type="entry name" value="Bac_Flav_CTERM"/>
    <property type="match status" value="1"/>
</dbReference>
<name>A0ABY5Y961_9FLAO</name>
<dbReference type="EMBL" id="CP104205">
    <property type="protein sequence ID" value="UWX54990.1"/>
    <property type="molecule type" value="Genomic_DNA"/>
</dbReference>
<dbReference type="RefSeq" id="WP_260572842.1">
    <property type="nucleotide sequence ID" value="NZ_CP104205.1"/>
</dbReference>
<dbReference type="Pfam" id="PF13573">
    <property type="entry name" value="SprB"/>
    <property type="match status" value="2"/>
</dbReference>
<dbReference type="Pfam" id="PF13585">
    <property type="entry name" value="CHU_C"/>
    <property type="match status" value="1"/>
</dbReference>
<dbReference type="Proteomes" id="UP001059209">
    <property type="component" value="Chromosome"/>
</dbReference>
<sequence length="522" mass="56983">MTCATGVEFELTATGGSGTYEYSLDGVTYMPMTSNPMGLPATGTLGAGTYQYYVRDAVNGCEAVQSNAITEDMIDPLTLLVDQSAAYINCTGESTAIIYAEAFGGLGNYQFELYTTASLDIASRIAGPTSVGEFRDLPAGTYYVSVTSEDCTTLPEEVIITEPAPLTYTDEVINVTCEGEGNGSITVTLSWWLGGYQYAISPNLNQFDTVNTFTDLEPGDYIVIAQDQNGCFEYPEYTITEPSMLMVNATTTPEICVDSQDGTISLDITGGTAPYSTALNSNDDADFVQDRIDFVDMAAGNYLIFVRDANGCETNIVVDIEPGVNLNATVEPIYVCTDDVPDNYVNITLEDESVIGDVMYALDSTDPSALQLNPDFTNIAPGDHYITIAHANGCMITLDFTIESFDPLTLVLEQRNLNEITAVAEGGKPEYTYYFDGIDNGNDNTFYITRTDTYEVRVVDENGCEMIASIFMEFIDVEIPNFFTPDGDGQNDFRIPKNIQQFPEILIKIYDRYGRVVSETGP</sequence>
<organism evidence="1 2">
    <name type="scientific">Maribacter litopenaei</name>
    <dbReference type="NCBI Taxonomy" id="2976127"/>
    <lineage>
        <taxon>Bacteria</taxon>
        <taxon>Pseudomonadati</taxon>
        <taxon>Bacteroidota</taxon>
        <taxon>Flavobacteriia</taxon>
        <taxon>Flavobacteriales</taxon>
        <taxon>Flavobacteriaceae</taxon>
        <taxon>Maribacter</taxon>
    </lineage>
</organism>
<accession>A0ABY5Y961</accession>
<evidence type="ECO:0000313" key="1">
    <source>
        <dbReference type="EMBL" id="UWX54990.1"/>
    </source>
</evidence>
<dbReference type="InterPro" id="IPR026341">
    <property type="entry name" value="T9SS_type_B"/>
</dbReference>
<reference evidence="1" key="1">
    <citation type="submission" date="2022-09" db="EMBL/GenBank/DDBJ databases">
        <title>Maribacter litopenaei sp. nov., isolated from the intestinal tract of the Pacific White Shrimp, Litopenaeus vannamei.</title>
        <authorList>
            <person name="Kim S.Y."/>
            <person name="Hwang C.Y."/>
        </authorList>
    </citation>
    <scope>NUCLEOTIDE SEQUENCE</scope>
    <source>
        <strain evidence="1">HL-LV01</strain>
    </source>
</reference>
<gene>
    <name evidence="1" type="ORF">NYZ99_20110</name>
</gene>